<gene>
    <name evidence="5" type="ORF">HMF3257_00700</name>
</gene>
<dbReference type="PANTHER" id="PTHR30349">
    <property type="entry name" value="PHAGE INTEGRASE-RELATED"/>
    <property type="match status" value="1"/>
</dbReference>
<evidence type="ECO:0000256" key="3">
    <source>
        <dbReference type="ARBA" id="ARBA00023172"/>
    </source>
</evidence>
<comment type="caution">
    <text evidence="5">The sequence shown here is derived from an EMBL/GenBank/DDBJ whole genome shotgun (WGS) entry which is preliminary data.</text>
</comment>
<dbReference type="InterPro" id="IPR010998">
    <property type="entry name" value="Integrase_recombinase_N"/>
</dbReference>
<dbReference type="RefSeq" id="WP_111340204.1">
    <property type="nucleotide sequence ID" value="NZ_QLII01000001.1"/>
</dbReference>
<keyword evidence="2" id="KW-0238">DNA-binding</keyword>
<name>A0A327NDY9_9BACT</name>
<comment type="similarity">
    <text evidence="1">Belongs to the 'phage' integrase family.</text>
</comment>
<dbReference type="Gene3D" id="1.10.443.10">
    <property type="entry name" value="Intergrase catalytic core"/>
    <property type="match status" value="1"/>
</dbReference>
<evidence type="ECO:0000256" key="2">
    <source>
        <dbReference type="ARBA" id="ARBA00023125"/>
    </source>
</evidence>
<organism evidence="5 6">
    <name type="scientific">Spirosoma telluris</name>
    <dbReference type="NCBI Taxonomy" id="2183553"/>
    <lineage>
        <taxon>Bacteria</taxon>
        <taxon>Pseudomonadati</taxon>
        <taxon>Bacteroidota</taxon>
        <taxon>Cytophagia</taxon>
        <taxon>Cytophagales</taxon>
        <taxon>Cytophagaceae</taxon>
        <taxon>Spirosoma</taxon>
    </lineage>
</organism>
<dbReference type="GO" id="GO:0003677">
    <property type="term" value="F:DNA binding"/>
    <property type="evidence" value="ECO:0007669"/>
    <property type="project" value="UniProtKB-KW"/>
</dbReference>
<keyword evidence="6" id="KW-1185">Reference proteome</keyword>
<evidence type="ECO:0000259" key="4">
    <source>
        <dbReference type="Pfam" id="PF00589"/>
    </source>
</evidence>
<dbReference type="GO" id="GO:0015074">
    <property type="term" value="P:DNA integration"/>
    <property type="evidence" value="ECO:0007669"/>
    <property type="project" value="InterPro"/>
</dbReference>
<keyword evidence="3" id="KW-0233">DNA recombination</keyword>
<dbReference type="EMBL" id="QLII01000001">
    <property type="protein sequence ID" value="RAI73322.1"/>
    <property type="molecule type" value="Genomic_DNA"/>
</dbReference>
<dbReference type="OrthoDB" id="1094492at2"/>
<dbReference type="GO" id="GO:0006310">
    <property type="term" value="P:DNA recombination"/>
    <property type="evidence" value="ECO:0007669"/>
    <property type="project" value="UniProtKB-KW"/>
</dbReference>
<dbReference type="PANTHER" id="PTHR30349:SF64">
    <property type="entry name" value="PROPHAGE INTEGRASE INTD-RELATED"/>
    <property type="match status" value="1"/>
</dbReference>
<feature type="domain" description="Tyr recombinase" evidence="4">
    <location>
        <begin position="265"/>
        <end position="433"/>
    </location>
</feature>
<dbReference type="InterPro" id="IPR050090">
    <property type="entry name" value="Tyrosine_recombinase_XerCD"/>
</dbReference>
<dbReference type="AlphaFoldDB" id="A0A327NDY9"/>
<evidence type="ECO:0000256" key="1">
    <source>
        <dbReference type="ARBA" id="ARBA00008857"/>
    </source>
</evidence>
<evidence type="ECO:0000313" key="5">
    <source>
        <dbReference type="EMBL" id="RAI73322.1"/>
    </source>
</evidence>
<dbReference type="InterPro" id="IPR011010">
    <property type="entry name" value="DNA_brk_join_enz"/>
</dbReference>
<proteinExistence type="inferred from homology"/>
<evidence type="ECO:0000313" key="6">
    <source>
        <dbReference type="Proteomes" id="UP000249016"/>
    </source>
</evidence>
<dbReference type="Gene3D" id="1.10.150.130">
    <property type="match status" value="1"/>
</dbReference>
<protein>
    <recommendedName>
        <fullName evidence="4">Tyr recombinase domain-containing protein</fullName>
    </recommendedName>
</protein>
<dbReference type="SUPFAM" id="SSF56349">
    <property type="entry name" value="DNA breaking-rejoining enzymes"/>
    <property type="match status" value="1"/>
</dbReference>
<accession>A0A327NDY9</accession>
<dbReference type="Proteomes" id="UP000249016">
    <property type="component" value="Unassembled WGS sequence"/>
</dbReference>
<reference evidence="5 6" key="1">
    <citation type="submission" date="2018-06" db="EMBL/GenBank/DDBJ databases">
        <title>Spirosoma sp. HMF3257 Genome sequencing and assembly.</title>
        <authorList>
            <person name="Kang H."/>
            <person name="Cha I."/>
            <person name="Kim H."/>
            <person name="Kang J."/>
            <person name="Joh K."/>
        </authorList>
    </citation>
    <scope>NUCLEOTIDE SEQUENCE [LARGE SCALE GENOMIC DNA]</scope>
    <source>
        <strain evidence="5 6">HMF3257</strain>
    </source>
</reference>
<dbReference type="InterPro" id="IPR002104">
    <property type="entry name" value="Integrase_catalytic"/>
</dbReference>
<dbReference type="Pfam" id="PF00589">
    <property type="entry name" value="Phage_integrase"/>
    <property type="match status" value="1"/>
</dbReference>
<dbReference type="InterPro" id="IPR013762">
    <property type="entry name" value="Integrase-like_cat_sf"/>
</dbReference>
<sequence length="454" mass="52834">MPQLTFNVELSSKPNRIGLWTVMVRLYVKDQLPSRIPTSVKAVNLLKYWHPKKFGKWVKGHPDAKALNTEIEDEFKRIKAQVKAWQDAEPNYILTPKQLAERFKGGSSERFFHWVDRVLEDAKQQSYSSYINKKSSISAYRKWAGEDIPLRSISPYQVRQFRDYLQKSNKDFTNGRRKPSTINKILDRMHRIHQDVLIKMGQSPKQAALNSPWNDLAALTESKSKKLKLNQVGVDQVSMVKVEKARLKLSPEKAFEVWMLSRALAGARHSDMMLLRYQNFKLNEDGHPVHLRYEMHKTGGIINIPVLGEAKLLLKAWWNPKAKPSDFLLPFLKNSAPYAKIVTHEDYKLASFDMKRQLFNALNYWNRRINLSLELLGEDANLNGPLRMHSARHSFADLARRIMHEDKTITMYDIQLMLGHSSIQVTEIYTKSLEEPDNTEAMQAIFNRKKRLDY</sequence>